<proteinExistence type="predicted"/>
<evidence type="ECO:0000313" key="1">
    <source>
        <dbReference type="EMBL" id="HIX54526.1"/>
    </source>
</evidence>
<evidence type="ECO:0000313" key="2">
    <source>
        <dbReference type="Proteomes" id="UP000824156"/>
    </source>
</evidence>
<gene>
    <name evidence="1" type="ORF">H9853_05830</name>
</gene>
<dbReference type="EMBL" id="DXEZ01000161">
    <property type="protein sequence ID" value="HIX54526.1"/>
    <property type="molecule type" value="Genomic_DNA"/>
</dbReference>
<name>A0A9D1W8N2_9SPHI</name>
<reference evidence="1" key="1">
    <citation type="journal article" date="2021" name="PeerJ">
        <title>Extensive microbial diversity within the chicken gut microbiome revealed by metagenomics and culture.</title>
        <authorList>
            <person name="Gilroy R."/>
            <person name="Ravi A."/>
            <person name="Getino M."/>
            <person name="Pursley I."/>
            <person name="Horton D.L."/>
            <person name="Alikhan N.F."/>
            <person name="Baker D."/>
            <person name="Gharbi K."/>
            <person name="Hall N."/>
            <person name="Watson M."/>
            <person name="Adriaenssens E.M."/>
            <person name="Foster-Nyarko E."/>
            <person name="Jarju S."/>
            <person name="Secka A."/>
            <person name="Antonio M."/>
            <person name="Oren A."/>
            <person name="Chaudhuri R.R."/>
            <person name="La Ragione R."/>
            <person name="Hildebrand F."/>
            <person name="Pallen M.J."/>
        </authorList>
    </citation>
    <scope>NUCLEOTIDE SEQUENCE</scope>
    <source>
        <strain evidence="1">1719</strain>
    </source>
</reference>
<dbReference type="Proteomes" id="UP000824156">
    <property type="component" value="Unassembled WGS sequence"/>
</dbReference>
<comment type="caution">
    <text evidence="1">The sequence shown here is derived from an EMBL/GenBank/DDBJ whole genome shotgun (WGS) entry which is preliminary data.</text>
</comment>
<organism evidence="1 2">
    <name type="scientific">Candidatus Sphingobacterium stercoripullorum</name>
    <dbReference type="NCBI Taxonomy" id="2838759"/>
    <lineage>
        <taxon>Bacteria</taxon>
        <taxon>Pseudomonadati</taxon>
        <taxon>Bacteroidota</taxon>
        <taxon>Sphingobacteriia</taxon>
        <taxon>Sphingobacteriales</taxon>
        <taxon>Sphingobacteriaceae</taxon>
        <taxon>Sphingobacterium</taxon>
    </lineage>
</organism>
<dbReference type="AlphaFoldDB" id="A0A9D1W8N2"/>
<sequence>MNNLLQGFAITVNKNKTIAAVHDGSVLVALTCEYGIDIAGGDDKLGISLQWDKANLQKGDKVKIVATDINEITTPICVEDKNR</sequence>
<reference evidence="1" key="2">
    <citation type="submission" date="2021-04" db="EMBL/GenBank/DDBJ databases">
        <authorList>
            <person name="Gilroy R."/>
        </authorList>
    </citation>
    <scope>NUCLEOTIDE SEQUENCE</scope>
    <source>
        <strain evidence="1">1719</strain>
    </source>
</reference>
<protein>
    <submittedName>
        <fullName evidence="1">Uncharacterized protein</fullName>
    </submittedName>
</protein>
<accession>A0A9D1W8N2</accession>